<dbReference type="AlphaFoldDB" id="A0A4Y2C489"/>
<sequence length="183" mass="21261">MPSKIVVRRRSVEISSMDTVQQIKRFNNYSLARIKLYNEVDKLRRSVLYHDTNSNIYASDGTNDLPLGNFLGEFTDELDGDSIPSFISDGPKNYGYQTKGEKTCYKIRLFTLNFRNSEKLNFESGKALVFSLDYESKIPLHNPAKITREAKRRKIINKEETKLYTTVYEKRVIQDYFANLPHG</sequence>
<accession>A0A4Y2C489</accession>
<reference evidence="1 2" key="1">
    <citation type="journal article" date="2019" name="Sci. Rep.">
        <title>Orb-weaving spider Araneus ventricosus genome elucidates the spidroin gene catalogue.</title>
        <authorList>
            <person name="Kono N."/>
            <person name="Nakamura H."/>
            <person name="Ohtoshi R."/>
            <person name="Moran D.A.P."/>
            <person name="Shinohara A."/>
            <person name="Yoshida Y."/>
            <person name="Fujiwara M."/>
            <person name="Mori M."/>
            <person name="Tomita M."/>
            <person name="Arakawa K."/>
        </authorList>
    </citation>
    <scope>NUCLEOTIDE SEQUENCE [LARGE SCALE GENOMIC DNA]</scope>
</reference>
<dbReference type="SUPFAM" id="SSF56672">
    <property type="entry name" value="DNA/RNA polymerases"/>
    <property type="match status" value="1"/>
</dbReference>
<evidence type="ECO:0000313" key="2">
    <source>
        <dbReference type="Proteomes" id="UP000499080"/>
    </source>
</evidence>
<keyword evidence="2" id="KW-1185">Reference proteome</keyword>
<dbReference type="GO" id="GO:0071897">
    <property type="term" value="P:DNA biosynthetic process"/>
    <property type="evidence" value="ECO:0007669"/>
    <property type="project" value="UniProtKB-ARBA"/>
</dbReference>
<dbReference type="PANTHER" id="PTHR33568:SF3">
    <property type="entry name" value="DNA-DIRECTED DNA POLYMERASE"/>
    <property type="match status" value="1"/>
</dbReference>
<dbReference type="EMBL" id="BGPR01000141">
    <property type="protein sequence ID" value="GBL98575.1"/>
    <property type="molecule type" value="Genomic_DNA"/>
</dbReference>
<comment type="caution">
    <text evidence="1">The sequence shown here is derived from an EMBL/GenBank/DDBJ whole genome shotgun (WGS) entry which is preliminary data.</text>
</comment>
<organism evidence="1 2">
    <name type="scientific">Araneus ventricosus</name>
    <name type="common">Orbweaver spider</name>
    <name type="synonym">Epeira ventricosa</name>
    <dbReference type="NCBI Taxonomy" id="182803"/>
    <lineage>
        <taxon>Eukaryota</taxon>
        <taxon>Metazoa</taxon>
        <taxon>Ecdysozoa</taxon>
        <taxon>Arthropoda</taxon>
        <taxon>Chelicerata</taxon>
        <taxon>Arachnida</taxon>
        <taxon>Araneae</taxon>
        <taxon>Araneomorphae</taxon>
        <taxon>Entelegynae</taxon>
        <taxon>Araneoidea</taxon>
        <taxon>Araneidae</taxon>
        <taxon>Araneus</taxon>
    </lineage>
</organism>
<protein>
    <submittedName>
        <fullName evidence="1">Uncharacterized protein</fullName>
    </submittedName>
</protein>
<dbReference type="OrthoDB" id="6417920at2759"/>
<dbReference type="Gene3D" id="3.90.1600.10">
    <property type="entry name" value="Palm domain of DNA polymerase"/>
    <property type="match status" value="1"/>
</dbReference>
<dbReference type="Proteomes" id="UP000499080">
    <property type="component" value="Unassembled WGS sequence"/>
</dbReference>
<dbReference type="PANTHER" id="PTHR33568">
    <property type="entry name" value="DNA POLYMERASE"/>
    <property type="match status" value="1"/>
</dbReference>
<gene>
    <name evidence="1" type="ORF">AVEN_19647_1</name>
</gene>
<dbReference type="InterPro" id="IPR043502">
    <property type="entry name" value="DNA/RNA_pol_sf"/>
</dbReference>
<dbReference type="InterPro" id="IPR023211">
    <property type="entry name" value="DNA_pol_palm_dom_sf"/>
</dbReference>
<name>A0A4Y2C489_ARAVE</name>
<proteinExistence type="predicted"/>
<evidence type="ECO:0000313" key="1">
    <source>
        <dbReference type="EMBL" id="GBL98575.1"/>
    </source>
</evidence>